<dbReference type="PANTHER" id="PTHR34104">
    <property type="entry name" value="TRANSMEMBRANE PROTEIN 254"/>
    <property type="match status" value="1"/>
</dbReference>
<reference evidence="7" key="1">
    <citation type="journal article" date="2023" name="Mol. Biol. Evol.">
        <title>Third-Generation Sequencing Reveals the Adaptive Role of the Epigenome in Three Deep-Sea Polychaetes.</title>
        <authorList>
            <person name="Perez M."/>
            <person name="Aroh O."/>
            <person name="Sun Y."/>
            <person name="Lan Y."/>
            <person name="Juniper S.K."/>
            <person name="Young C.R."/>
            <person name="Angers B."/>
            <person name="Qian P.Y."/>
        </authorList>
    </citation>
    <scope>NUCLEOTIDE SEQUENCE</scope>
    <source>
        <strain evidence="7">R07B-5</strain>
    </source>
</reference>
<keyword evidence="4 6" id="KW-0472">Membrane</keyword>
<evidence type="ECO:0000256" key="1">
    <source>
        <dbReference type="ARBA" id="ARBA00004141"/>
    </source>
</evidence>
<feature type="transmembrane region" description="Helical" evidence="6">
    <location>
        <begin position="16"/>
        <end position="38"/>
    </location>
</feature>
<evidence type="ECO:0000313" key="7">
    <source>
        <dbReference type="EMBL" id="KAK2185745.1"/>
    </source>
</evidence>
<dbReference type="Proteomes" id="UP001209878">
    <property type="component" value="Unassembled WGS sequence"/>
</dbReference>
<proteinExistence type="predicted"/>
<dbReference type="AlphaFoldDB" id="A0AAD9P0K9"/>
<dbReference type="GO" id="GO:0016020">
    <property type="term" value="C:membrane"/>
    <property type="evidence" value="ECO:0007669"/>
    <property type="project" value="UniProtKB-SubCell"/>
</dbReference>
<feature type="transmembrane region" description="Helical" evidence="6">
    <location>
        <begin position="59"/>
        <end position="82"/>
    </location>
</feature>
<protein>
    <recommendedName>
        <fullName evidence="5">Transmembrane protein 254</fullName>
    </recommendedName>
</protein>
<keyword evidence="3 6" id="KW-1133">Transmembrane helix</keyword>
<accession>A0AAD9P0K9</accession>
<dbReference type="PANTHER" id="PTHR34104:SF3">
    <property type="entry name" value="TRANSMEMBRANE PROTEIN 254"/>
    <property type="match status" value="1"/>
</dbReference>
<keyword evidence="8" id="KW-1185">Reference proteome</keyword>
<dbReference type="InterPro" id="IPR028110">
    <property type="entry name" value="TMEM254"/>
</dbReference>
<name>A0AAD9P0K9_RIDPI</name>
<evidence type="ECO:0000256" key="5">
    <source>
        <dbReference type="ARBA" id="ARBA00034834"/>
    </source>
</evidence>
<keyword evidence="2 6" id="KW-0812">Transmembrane</keyword>
<organism evidence="7 8">
    <name type="scientific">Ridgeia piscesae</name>
    <name type="common">Tubeworm</name>
    <dbReference type="NCBI Taxonomy" id="27915"/>
    <lineage>
        <taxon>Eukaryota</taxon>
        <taxon>Metazoa</taxon>
        <taxon>Spiralia</taxon>
        <taxon>Lophotrochozoa</taxon>
        <taxon>Annelida</taxon>
        <taxon>Polychaeta</taxon>
        <taxon>Sedentaria</taxon>
        <taxon>Canalipalpata</taxon>
        <taxon>Sabellida</taxon>
        <taxon>Siboglinidae</taxon>
        <taxon>Ridgeia</taxon>
    </lineage>
</organism>
<gene>
    <name evidence="7" type="ORF">NP493_223g01018</name>
</gene>
<evidence type="ECO:0000256" key="4">
    <source>
        <dbReference type="ARBA" id="ARBA00023136"/>
    </source>
</evidence>
<dbReference type="EMBL" id="JAODUO010000224">
    <property type="protein sequence ID" value="KAK2185745.1"/>
    <property type="molecule type" value="Genomic_DNA"/>
</dbReference>
<sequence length="121" mass="13892">MASIASKDYFCSPGKLILLLVPLGMLLISIATLQPVLTKQLPLGPIGMITTYLISHYPLIIPAIFCIAWALHFVESIFAFYVAWTLDFGVWCCIKWSVQTFLYGYFSLRHLLRFESRKKNW</sequence>
<comment type="subcellular location">
    <subcellularLocation>
        <location evidence="1">Membrane</location>
        <topology evidence="1">Multi-pass membrane protein</topology>
    </subcellularLocation>
</comment>
<dbReference type="Pfam" id="PF14934">
    <property type="entry name" value="TMEM254"/>
    <property type="match status" value="1"/>
</dbReference>
<evidence type="ECO:0000256" key="6">
    <source>
        <dbReference type="SAM" id="Phobius"/>
    </source>
</evidence>
<feature type="transmembrane region" description="Helical" evidence="6">
    <location>
        <begin position="88"/>
        <end position="108"/>
    </location>
</feature>
<evidence type="ECO:0000256" key="2">
    <source>
        <dbReference type="ARBA" id="ARBA00022692"/>
    </source>
</evidence>
<evidence type="ECO:0000256" key="3">
    <source>
        <dbReference type="ARBA" id="ARBA00022989"/>
    </source>
</evidence>
<evidence type="ECO:0000313" key="8">
    <source>
        <dbReference type="Proteomes" id="UP001209878"/>
    </source>
</evidence>
<comment type="caution">
    <text evidence="7">The sequence shown here is derived from an EMBL/GenBank/DDBJ whole genome shotgun (WGS) entry which is preliminary data.</text>
</comment>